<gene>
    <name evidence="4" type="ORF">SISNIDRAFT_491745</name>
</gene>
<keyword evidence="2" id="KW-1133">Transmembrane helix</keyword>
<keyword evidence="5" id="KW-1185">Reference proteome</keyword>
<evidence type="ECO:0000259" key="3">
    <source>
        <dbReference type="Pfam" id="PF20152"/>
    </source>
</evidence>
<dbReference type="InterPro" id="IPR045339">
    <property type="entry name" value="DUF6534"/>
</dbReference>
<evidence type="ECO:0000313" key="4">
    <source>
        <dbReference type="EMBL" id="KZS86673.1"/>
    </source>
</evidence>
<feature type="transmembrane region" description="Helical" evidence="2">
    <location>
        <begin position="232"/>
        <end position="253"/>
    </location>
</feature>
<dbReference type="PANTHER" id="PTHR40465:SF1">
    <property type="entry name" value="DUF6534 DOMAIN-CONTAINING PROTEIN"/>
    <property type="match status" value="1"/>
</dbReference>
<dbReference type="Proteomes" id="UP000076722">
    <property type="component" value="Unassembled WGS sequence"/>
</dbReference>
<feature type="compositionally biased region" description="Polar residues" evidence="1">
    <location>
        <begin position="289"/>
        <end position="304"/>
    </location>
</feature>
<feature type="transmembrane region" description="Helical" evidence="2">
    <location>
        <begin position="122"/>
        <end position="143"/>
    </location>
</feature>
<keyword evidence="2" id="KW-0812">Transmembrane</keyword>
<organism evidence="4 5">
    <name type="scientific">Sistotremastrum niveocremeum HHB9708</name>
    <dbReference type="NCBI Taxonomy" id="1314777"/>
    <lineage>
        <taxon>Eukaryota</taxon>
        <taxon>Fungi</taxon>
        <taxon>Dikarya</taxon>
        <taxon>Basidiomycota</taxon>
        <taxon>Agaricomycotina</taxon>
        <taxon>Agaricomycetes</taxon>
        <taxon>Sistotremastrales</taxon>
        <taxon>Sistotremastraceae</taxon>
        <taxon>Sertulicium</taxon>
        <taxon>Sertulicium niveocremeum</taxon>
    </lineage>
</organism>
<keyword evidence="2" id="KW-0472">Membrane</keyword>
<dbReference type="AlphaFoldDB" id="A0A164MFU0"/>
<feature type="region of interest" description="Disordered" evidence="1">
    <location>
        <begin position="288"/>
        <end position="308"/>
    </location>
</feature>
<evidence type="ECO:0000256" key="2">
    <source>
        <dbReference type="SAM" id="Phobius"/>
    </source>
</evidence>
<name>A0A164MFU0_9AGAM</name>
<dbReference type="EMBL" id="KV419475">
    <property type="protein sequence ID" value="KZS86673.1"/>
    <property type="molecule type" value="Genomic_DNA"/>
</dbReference>
<feature type="domain" description="DUF6534" evidence="3">
    <location>
        <begin position="172"/>
        <end position="257"/>
    </location>
</feature>
<feature type="transmembrane region" description="Helical" evidence="2">
    <location>
        <begin position="163"/>
        <end position="186"/>
    </location>
</feature>
<sequence length="364" mass="40862">MAISALNPATYGEGVVMICIFISSSLYGLTSFQGITYFRTFPKDPWHTKFMVTAVMLLSAFHISLCWHFMYHYFVVEFGSYGELFVPVWTTLATIPVTCAAECIYHLYFLSRIWKLSGKNKILCGAILLIELAHVAVLMEFTARCFHAQYWTDLTGSPRTKALATAALVLSVSGDLMITSSLCYYLHHCRTGYKKTDTLISTLIVYTINNGITTAIGDAIVVSMFLGKPNNLAFFGVFEITIELYANAILTSLNTRTRLRSQLAEFTEAPEVFNISREKTASRRLDLGSTASSDSMDQSNSVFSKHTEATERPIIPANAIVKTRRDPAYETPGPFIHIERTVETYIDERDLEAARYETNQTSRQ</sequence>
<proteinExistence type="predicted"/>
<dbReference type="OrthoDB" id="2535105at2759"/>
<reference evidence="4 5" key="1">
    <citation type="journal article" date="2016" name="Mol. Biol. Evol.">
        <title>Comparative Genomics of Early-Diverging Mushroom-Forming Fungi Provides Insights into the Origins of Lignocellulose Decay Capabilities.</title>
        <authorList>
            <person name="Nagy L.G."/>
            <person name="Riley R."/>
            <person name="Tritt A."/>
            <person name="Adam C."/>
            <person name="Daum C."/>
            <person name="Floudas D."/>
            <person name="Sun H."/>
            <person name="Yadav J.S."/>
            <person name="Pangilinan J."/>
            <person name="Larsson K.H."/>
            <person name="Matsuura K."/>
            <person name="Barry K."/>
            <person name="Labutti K."/>
            <person name="Kuo R."/>
            <person name="Ohm R.A."/>
            <person name="Bhattacharya S.S."/>
            <person name="Shirouzu T."/>
            <person name="Yoshinaga Y."/>
            <person name="Martin F.M."/>
            <person name="Grigoriev I.V."/>
            <person name="Hibbett D.S."/>
        </authorList>
    </citation>
    <scope>NUCLEOTIDE SEQUENCE [LARGE SCALE GENOMIC DNA]</scope>
    <source>
        <strain evidence="4 5">HHB9708</strain>
    </source>
</reference>
<feature type="transmembrane region" description="Helical" evidence="2">
    <location>
        <begin position="15"/>
        <end position="38"/>
    </location>
</feature>
<evidence type="ECO:0000313" key="5">
    <source>
        <dbReference type="Proteomes" id="UP000076722"/>
    </source>
</evidence>
<feature type="transmembrane region" description="Helical" evidence="2">
    <location>
        <begin position="198"/>
        <end position="226"/>
    </location>
</feature>
<dbReference type="PANTHER" id="PTHR40465">
    <property type="entry name" value="CHROMOSOME 1, WHOLE GENOME SHOTGUN SEQUENCE"/>
    <property type="match status" value="1"/>
</dbReference>
<feature type="transmembrane region" description="Helical" evidence="2">
    <location>
        <begin position="86"/>
        <end position="110"/>
    </location>
</feature>
<evidence type="ECO:0000256" key="1">
    <source>
        <dbReference type="SAM" id="MobiDB-lite"/>
    </source>
</evidence>
<dbReference type="Pfam" id="PF20152">
    <property type="entry name" value="DUF6534"/>
    <property type="match status" value="1"/>
</dbReference>
<protein>
    <recommendedName>
        <fullName evidence="3">DUF6534 domain-containing protein</fullName>
    </recommendedName>
</protein>
<feature type="transmembrane region" description="Helical" evidence="2">
    <location>
        <begin position="50"/>
        <end position="74"/>
    </location>
</feature>
<accession>A0A164MFU0</accession>